<dbReference type="OMA" id="KHPFAGM"/>
<organism evidence="16 17">
    <name type="scientific">Tribolium castaneum</name>
    <name type="common">Red flour beetle</name>
    <dbReference type="NCBI Taxonomy" id="7070"/>
    <lineage>
        <taxon>Eukaryota</taxon>
        <taxon>Metazoa</taxon>
        <taxon>Ecdysozoa</taxon>
        <taxon>Arthropoda</taxon>
        <taxon>Hexapoda</taxon>
        <taxon>Insecta</taxon>
        <taxon>Pterygota</taxon>
        <taxon>Neoptera</taxon>
        <taxon>Endopterygota</taxon>
        <taxon>Coleoptera</taxon>
        <taxon>Polyphaga</taxon>
        <taxon>Cucujiformia</taxon>
        <taxon>Tenebrionidae</taxon>
        <taxon>Tenebrionidae incertae sedis</taxon>
        <taxon>Tribolium</taxon>
    </lineage>
</organism>
<dbReference type="OrthoDB" id="2789670at2759"/>
<sequence length="521" mass="59941">MAIFTSSIFIDIITIITTVLALTIAFFKWKLTFWEKLGVPTLNPVLFFGDAKNILLGKRQVGVEFIDYYKQFKPRGLKHGGVYLGPRPFWVITDPGLIKHILQIDFPHFINHGTYADEENDPLSAHLFSLEGTKWKNMRTKMTPTFTSGKMKMMFQTLVDCTPGLKDIMDEHASKKKAVNIKNILERFTTDIIGSVGFGIECNSLKDPDSLFPKYGKKVFDLTPAEQLKQSLLFFLPNPVLKAMKFRITNKDVEDFFMKTVRETVLYREKNNIYRKDFMHLLLQLKNRGTVTDDEKIIDHSNQKQEPALTMNELTAQAFVFFLAGFETSSTTMTFALYELATNPDIQEKLRNEICTVLEKHNNELTYNAIAEMTYMDQVLHETLRKYPPLPILQRQCNKDYIVPETNIRIPKGVDVAITILALHRDPEFYPNPEVFDPERFNEENKNARTPFTWLPFGDGPRVCIGLRFGMMQSKVGLTALLKDYRVTLNKKTKVPLEMSKNSFIIAAEGGIWLDIEKINT</sequence>
<accession>D2A095</accession>
<keyword evidence="5 13" id="KW-0349">Heme</keyword>
<keyword evidence="17" id="KW-1185">Reference proteome</keyword>
<keyword evidence="10 13" id="KW-0408">Iron</keyword>
<dbReference type="Proteomes" id="UP000007266">
    <property type="component" value="Linkage group 4"/>
</dbReference>
<proteinExistence type="inferred from homology"/>
<dbReference type="FunFam" id="1.10.630.10:FF:000042">
    <property type="entry name" value="Cytochrome P450"/>
    <property type="match status" value="1"/>
</dbReference>
<dbReference type="PROSITE" id="PS00086">
    <property type="entry name" value="CYTOCHROME_P450"/>
    <property type="match status" value="1"/>
</dbReference>
<keyword evidence="8" id="KW-0492">Microsome</keyword>
<evidence type="ECO:0000256" key="8">
    <source>
        <dbReference type="ARBA" id="ARBA00022848"/>
    </source>
</evidence>
<keyword evidence="9 14" id="KW-0560">Oxidoreductase</keyword>
<dbReference type="GO" id="GO:0016705">
    <property type="term" value="F:oxidoreductase activity, acting on paired donors, with incorporation or reduction of molecular oxygen"/>
    <property type="evidence" value="ECO:0007669"/>
    <property type="project" value="InterPro"/>
</dbReference>
<dbReference type="eggNOG" id="KOG0158">
    <property type="taxonomic scope" value="Eukaryota"/>
</dbReference>
<evidence type="ECO:0000313" key="17">
    <source>
        <dbReference type="Proteomes" id="UP000007266"/>
    </source>
</evidence>
<dbReference type="GO" id="GO:0005789">
    <property type="term" value="C:endoplasmic reticulum membrane"/>
    <property type="evidence" value="ECO:0007669"/>
    <property type="project" value="UniProtKB-SubCell"/>
</dbReference>
<dbReference type="PhylomeDB" id="D2A095"/>
<comment type="subcellular location">
    <subcellularLocation>
        <location evidence="3">Endoplasmic reticulum membrane</location>
        <topology evidence="3">Peripheral membrane protein</topology>
    </subcellularLocation>
    <subcellularLocation>
        <location evidence="2">Microsome membrane</location>
        <topology evidence="2">Peripheral membrane protein</topology>
    </subcellularLocation>
</comment>
<dbReference type="InterPro" id="IPR050476">
    <property type="entry name" value="Insect_CytP450_Detox"/>
</dbReference>
<evidence type="ECO:0000256" key="3">
    <source>
        <dbReference type="ARBA" id="ARBA00004406"/>
    </source>
</evidence>
<evidence type="ECO:0000256" key="2">
    <source>
        <dbReference type="ARBA" id="ARBA00004174"/>
    </source>
</evidence>
<dbReference type="InParanoid" id="D2A095"/>
<keyword evidence="15" id="KW-1133">Transmembrane helix</keyword>
<feature type="transmembrane region" description="Helical" evidence="15">
    <location>
        <begin position="6"/>
        <end position="27"/>
    </location>
</feature>
<dbReference type="CDD" id="cd11056">
    <property type="entry name" value="CYP6-like"/>
    <property type="match status" value="1"/>
</dbReference>
<reference evidence="16 17" key="1">
    <citation type="journal article" date="2008" name="Nature">
        <title>The genome of the model beetle and pest Tribolium castaneum.</title>
        <authorList>
            <consortium name="Tribolium Genome Sequencing Consortium"/>
            <person name="Richards S."/>
            <person name="Gibbs R.A."/>
            <person name="Weinstock G.M."/>
            <person name="Brown S.J."/>
            <person name="Denell R."/>
            <person name="Beeman R.W."/>
            <person name="Gibbs R."/>
            <person name="Beeman R.W."/>
            <person name="Brown S.J."/>
            <person name="Bucher G."/>
            <person name="Friedrich M."/>
            <person name="Grimmelikhuijzen C.J."/>
            <person name="Klingler M."/>
            <person name="Lorenzen M."/>
            <person name="Richards S."/>
            <person name="Roth S."/>
            <person name="Schroder R."/>
            <person name="Tautz D."/>
            <person name="Zdobnov E.M."/>
            <person name="Muzny D."/>
            <person name="Gibbs R.A."/>
            <person name="Weinstock G.M."/>
            <person name="Attaway T."/>
            <person name="Bell S."/>
            <person name="Buhay C.J."/>
            <person name="Chandrabose M.N."/>
            <person name="Chavez D."/>
            <person name="Clerk-Blankenburg K.P."/>
            <person name="Cree A."/>
            <person name="Dao M."/>
            <person name="Davis C."/>
            <person name="Chacko J."/>
            <person name="Dinh H."/>
            <person name="Dugan-Rocha S."/>
            <person name="Fowler G."/>
            <person name="Garner T.T."/>
            <person name="Garnes J."/>
            <person name="Gnirke A."/>
            <person name="Hawes A."/>
            <person name="Hernandez J."/>
            <person name="Hines S."/>
            <person name="Holder M."/>
            <person name="Hume J."/>
            <person name="Jhangiani S.N."/>
            <person name="Joshi V."/>
            <person name="Khan Z.M."/>
            <person name="Jackson L."/>
            <person name="Kovar C."/>
            <person name="Kowis A."/>
            <person name="Lee S."/>
            <person name="Lewis L.R."/>
            <person name="Margolis J."/>
            <person name="Morgan M."/>
            <person name="Nazareth L.V."/>
            <person name="Nguyen N."/>
            <person name="Okwuonu G."/>
            <person name="Parker D."/>
            <person name="Richards S."/>
            <person name="Ruiz S.J."/>
            <person name="Santibanez J."/>
            <person name="Savard J."/>
            <person name="Scherer S.E."/>
            <person name="Schneider B."/>
            <person name="Sodergren E."/>
            <person name="Tautz D."/>
            <person name="Vattahil S."/>
            <person name="Villasana D."/>
            <person name="White C.S."/>
            <person name="Wright R."/>
            <person name="Park Y."/>
            <person name="Beeman R.W."/>
            <person name="Lord J."/>
            <person name="Oppert B."/>
            <person name="Lorenzen M."/>
            <person name="Brown S."/>
            <person name="Wang L."/>
            <person name="Savard J."/>
            <person name="Tautz D."/>
            <person name="Richards S."/>
            <person name="Weinstock G."/>
            <person name="Gibbs R.A."/>
            <person name="Liu Y."/>
            <person name="Worley K."/>
            <person name="Weinstock G."/>
            <person name="Elsik C.G."/>
            <person name="Reese J.T."/>
            <person name="Elhaik E."/>
            <person name="Landan G."/>
            <person name="Graur D."/>
            <person name="Arensburger P."/>
            <person name="Atkinson P."/>
            <person name="Beeman R.W."/>
            <person name="Beidler J."/>
            <person name="Brown S.J."/>
            <person name="Demuth J.P."/>
            <person name="Drury D.W."/>
            <person name="Du Y.Z."/>
            <person name="Fujiwara H."/>
            <person name="Lorenzen M."/>
            <person name="Maselli V."/>
            <person name="Osanai M."/>
            <person name="Park Y."/>
            <person name="Robertson H.M."/>
            <person name="Tu Z."/>
            <person name="Wang J.J."/>
            <person name="Wang S."/>
            <person name="Richards S."/>
            <person name="Song H."/>
            <person name="Zhang L."/>
            <person name="Sodergren E."/>
            <person name="Werner D."/>
            <person name="Stanke M."/>
            <person name="Morgenstern B."/>
            <person name="Solovyev V."/>
            <person name="Kosarev P."/>
            <person name="Brown G."/>
            <person name="Chen H.C."/>
            <person name="Ermolaeva O."/>
            <person name="Hlavina W."/>
            <person name="Kapustin Y."/>
            <person name="Kiryutin B."/>
            <person name="Kitts P."/>
            <person name="Maglott D."/>
            <person name="Pruitt K."/>
            <person name="Sapojnikov V."/>
            <person name="Souvorov A."/>
            <person name="Mackey A.J."/>
            <person name="Waterhouse R.M."/>
            <person name="Wyder S."/>
            <person name="Zdobnov E.M."/>
            <person name="Zdobnov E.M."/>
            <person name="Wyder S."/>
            <person name="Kriventseva E.V."/>
            <person name="Kadowaki T."/>
            <person name="Bork P."/>
            <person name="Aranda M."/>
            <person name="Bao R."/>
            <person name="Beermann A."/>
            <person name="Berns N."/>
            <person name="Bolognesi R."/>
            <person name="Bonneton F."/>
            <person name="Bopp D."/>
            <person name="Brown S.J."/>
            <person name="Bucher G."/>
            <person name="Butts T."/>
            <person name="Chaumot A."/>
            <person name="Denell R.E."/>
            <person name="Ferrier D.E."/>
            <person name="Friedrich M."/>
            <person name="Gordon C.M."/>
            <person name="Jindra M."/>
            <person name="Klingler M."/>
            <person name="Lan Q."/>
            <person name="Lattorff H.M."/>
            <person name="Laudet V."/>
            <person name="von Levetsow C."/>
            <person name="Liu Z."/>
            <person name="Lutz R."/>
            <person name="Lynch J.A."/>
            <person name="da Fonseca R.N."/>
            <person name="Posnien N."/>
            <person name="Reuter R."/>
            <person name="Roth S."/>
            <person name="Savard J."/>
            <person name="Schinko J.B."/>
            <person name="Schmitt C."/>
            <person name="Schoppmeier M."/>
            <person name="Schroder R."/>
            <person name="Shippy T.D."/>
            <person name="Simonnet F."/>
            <person name="Marques-Souza H."/>
            <person name="Tautz D."/>
            <person name="Tomoyasu Y."/>
            <person name="Trauner J."/>
            <person name="Van der Zee M."/>
            <person name="Vervoort M."/>
            <person name="Wittkopp N."/>
            <person name="Wimmer E.A."/>
            <person name="Yang X."/>
            <person name="Jones A.K."/>
            <person name="Sattelle D.B."/>
            <person name="Ebert P.R."/>
            <person name="Nelson D."/>
            <person name="Scott J.G."/>
            <person name="Beeman R.W."/>
            <person name="Muthukrishnan S."/>
            <person name="Kramer K.J."/>
            <person name="Arakane Y."/>
            <person name="Beeman R.W."/>
            <person name="Zhu Q."/>
            <person name="Hogenkamp D."/>
            <person name="Dixit R."/>
            <person name="Oppert B."/>
            <person name="Jiang H."/>
            <person name="Zou Z."/>
            <person name="Marshall J."/>
            <person name="Elpidina E."/>
            <person name="Vinokurov K."/>
            <person name="Oppert C."/>
            <person name="Zou Z."/>
            <person name="Evans J."/>
            <person name="Lu Z."/>
            <person name="Zhao P."/>
            <person name="Sumathipala N."/>
            <person name="Altincicek B."/>
            <person name="Vilcinskas A."/>
            <person name="Williams M."/>
            <person name="Hultmark D."/>
            <person name="Hetru C."/>
            <person name="Jiang H."/>
            <person name="Grimmelikhuijzen C.J."/>
            <person name="Hauser F."/>
            <person name="Cazzamali G."/>
            <person name="Williamson M."/>
            <person name="Park Y."/>
            <person name="Li B."/>
            <person name="Tanaka Y."/>
            <person name="Predel R."/>
            <person name="Neupert S."/>
            <person name="Schachtner J."/>
            <person name="Verleyen P."/>
            <person name="Raible F."/>
            <person name="Bork P."/>
            <person name="Friedrich M."/>
            <person name="Walden K.K."/>
            <person name="Robertson H.M."/>
            <person name="Angeli S."/>
            <person name="Foret S."/>
            <person name="Bucher G."/>
            <person name="Schuetz S."/>
            <person name="Maleszka R."/>
            <person name="Wimmer E.A."/>
            <person name="Beeman R.W."/>
            <person name="Lorenzen M."/>
            <person name="Tomoyasu Y."/>
            <person name="Miller S.C."/>
            <person name="Grossmann D."/>
            <person name="Bucher G."/>
        </authorList>
    </citation>
    <scope>NUCLEOTIDE SEQUENCE [LARGE SCALE GENOMIC DNA]</scope>
    <source>
        <strain evidence="16 17">Georgia GA2</strain>
    </source>
</reference>
<dbReference type="Pfam" id="PF00067">
    <property type="entry name" value="p450"/>
    <property type="match status" value="1"/>
</dbReference>
<name>D2A095_TRICA</name>
<dbReference type="PRINTS" id="PR00385">
    <property type="entry name" value="P450"/>
</dbReference>
<comment type="similarity">
    <text evidence="4 14">Belongs to the cytochrome P450 family.</text>
</comment>
<dbReference type="KEGG" id="tca:664463"/>
<dbReference type="PANTHER" id="PTHR24292:SF100">
    <property type="entry name" value="CYTOCHROME P450 6A16, ISOFORM B-RELATED"/>
    <property type="match status" value="1"/>
</dbReference>
<evidence type="ECO:0000256" key="14">
    <source>
        <dbReference type="RuleBase" id="RU000461"/>
    </source>
</evidence>
<dbReference type="PANTHER" id="PTHR24292">
    <property type="entry name" value="CYTOCHROME P450"/>
    <property type="match status" value="1"/>
</dbReference>
<dbReference type="AlphaFoldDB" id="D2A095"/>
<feature type="binding site" description="axial binding residue" evidence="13">
    <location>
        <position position="464"/>
    </location>
    <ligand>
        <name>heme</name>
        <dbReference type="ChEBI" id="CHEBI:30413"/>
    </ligand>
    <ligandPart>
        <name>Fe</name>
        <dbReference type="ChEBI" id="CHEBI:18248"/>
    </ligandPart>
</feature>
<dbReference type="InterPro" id="IPR036396">
    <property type="entry name" value="Cyt_P450_sf"/>
</dbReference>
<evidence type="ECO:0000256" key="15">
    <source>
        <dbReference type="SAM" id="Phobius"/>
    </source>
</evidence>
<evidence type="ECO:0000256" key="5">
    <source>
        <dbReference type="ARBA" id="ARBA00022617"/>
    </source>
</evidence>
<gene>
    <name evidence="16" type="primary">AUGUSTUS-3.0.2_07322</name>
    <name evidence="16" type="ORF">TcasGA2_TC007322</name>
</gene>
<keyword evidence="12 15" id="KW-0472">Membrane</keyword>
<dbReference type="Gene3D" id="1.10.630.10">
    <property type="entry name" value="Cytochrome P450"/>
    <property type="match status" value="1"/>
</dbReference>
<dbReference type="PRINTS" id="PR00463">
    <property type="entry name" value="EP450I"/>
</dbReference>
<keyword evidence="11 14" id="KW-0503">Monooxygenase</keyword>
<dbReference type="GO" id="GO:0005506">
    <property type="term" value="F:iron ion binding"/>
    <property type="evidence" value="ECO:0007669"/>
    <property type="project" value="InterPro"/>
</dbReference>
<evidence type="ECO:0000256" key="1">
    <source>
        <dbReference type="ARBA" id="ARBA00001971"/>
    </source>
</evidence>
<dbReference type="SUPFAM" id="SSF48264">
    <property type="entry name" value="Cytochrome P450"/>
    <property type="match status" value="1"/>
</dbReference>
<keyword evidence="7" id="KW-0256">Endoplasmic reticulum</keyword>
<dbReference type="GO" id="GO:0004497">
    <property type="term" value="F:monooxygenase activity"/>
    <property type="evidence" value="ECO:0007669"/>
    <property type="project" value="UniProtKB-KW"/>
</dbReference>
<dbReference type="InterPro" id="IPR017972">
    <property type="entry name" value="Cyt_P450_CS"/>
</dbReference>
<evidence type="ECO:0000256" key="10">
    <source>
        <dbReference type="ARBA" id="ARBA00023004"/>
    </source>
</evidence>
<comment type="cofactor">
    <cofactor evidence="1 13">
        <name>heme</name>
        <dbReference type="ChEBI" id="CHEBI:30413"/>
    </cofactor>
</comment>
<keyword evidence="6 13" id="KW-0479">Metal-binding</keyword>
<evidence type="ECO:0000256" key="13">
    <source>
        <dbReference type="PIRSR" id="PIRSR602401-1"/>
    </source>
</evidence>
<keyword evidence="15" id="KW-0812">Transmembrane</keyword>
<evidence type="ECO:0000256" key="9">
    <source>
        <dbReference type="ARBA" id="ARBA00023002"/>
    </source>
</evidence>
<evidence type="ECO:0000256" key="12">
    <source>
        <dbReference type="ARBA" id="ARBA00023136"/>
    </source>
</evidence>
<dbReference type="FunCoup" id="D2A095">
    <property type="interactions" value="249"/>
</dbReference>
<reference evidence="16 17" key="2">
    <citation type="journal article" date="2010" name="Nucleic Acids Res.">
        <title>BeetleBase in 2010: revisions to provide comprehensive genomic information for Tribolium castaneum.</title>
        <authorList>
            <person name="Kim H.S."/>
            <person name="Murphy T."/>
            <person name="Xia J."/>
            <person name="Caragea D."/>
            <person name="Park Y."/>
            <person name="Beeman R.W."/>
            <person name="Lorenzen M.D."/>
            <person name="Butcher S."/>
            <person name="Manak J.R."/>
            <person name="Brown S.J."/>
        </authorList>
    </citation>
    <scope>GENOME REANNOTATION</scope>
    <source>
        <strain evidence="16 17">Georgia GA2</strain>
    </source>
</reference>
<evidence type="ECO:0000256" key="4">
    <source>
        <dbReference type="ARBA" id="ARBA00010617"/>
    </source>
</evidence>
<protein>
    <submittedName>
        <fullName evidence="16">Cytochrome P450 6BQ12</fullName>
    </submittedName>
</protein>
<dbReference type="GO" id="GO:0020037">
    <property type="term" value="F:heme binding"/>
    <property type="evidence" value="ECO:0007669"/>
    <property type="project" value="InterPro"/>
</dbReference>
<evidence type="ECO:0000256" key="6">
    <source>
        <dbReference type="ARBA" id="ARBA00022723"/>
    </source>
</evidence>
<dbReference type="EMBL" id="KQ971338">
    <property type="protein sequence ID" value="EFA02825.1"/>
    <property type="molecule type" value="Genomic_DNA"/>
</dbReference>
<dbReference type="HOGENOM" id="CLU_001570_5_2_1"/>
<evidence type="ECO:0000256" key="7">
    <source>
        <dbReference type="ARBA" id="ARBA00022824"/>
    </source>
</evidence>
<dbReference type="InterPro" id="IPR002401">
    <property type="entry name" value="Cyt_P450_E_grp-I"/>
</dbReference>
<evidence type="ECO:0000313" key="16">
    <source>
        <dbReference type="EMBL" id="EFA02825.1"/>
    </source>
</evidence>
<dbReference type="InterPro" id="IPR001128">
    <property type="entry name" value="Cyt_P450"/>
</dbReference>
<evidence type="ECO:0000256" key="11">
    <source>
        <dbReference type="ARBA" id="ARBA00023033"/>
    </source>
</evidence>